<dbReference type="Pfam" id="PF08395">
    <property type="entry name" value="7tm_7"/>
    <property type="match status" value="1"/>
</dbReference>
<keyword evidence="6" id="KW-0675">Receptor</keyword>
<evidence type="ECO:0000256" key="2">
    <source>
        <dbReference type="ARBA" id="ARBA00022475"/>
    </source>
</evidence>
<evidence type="ECO:0000256" key="1">
    <source>
        <dbReference type="ARBA" id="ARBA00004651"/>
    </source>
</evidence>
<comment type="similarity">
    <text evidence="6">Belongs to the insect chemoreceptor superfamily. Gustatory receptor (GR) family.</text>
</comment>
<dbReference type="AlphaFoldDB" id="A0A8J6H6L0"/>
<feature type="transmembrane region" description="Helical" evidence="6">
    <location>
        <begin position="42"/>
        <end position="64"/>
    </location>
</feature>
<comment type="subcellular location">
    <subcellularLocation>
        <location evidence="1 6">Cell membrane</location>
        <topology evidence="1 6">Multi-pass membrane protein</topology>
    </subcellularLocation>
</comment>
<dbReference type="GO" id="GO:0007165">
    <property type="term" value="P:signal transduction"/>
    <property type="evidence" value="ECO:0007669"/>
    <property type="project" value="UniProtKB-KW"/>
</dbReference>
<feature type="transmembrane region" description="Helical" evidence="6">
    <location>
        <begin position="164"/>
        <end position="187"/>
    </location>
</feature>
<evidence type="ECO:0000313" key="7">
    <source>
        <dbReference type="EMBL" id="KAH0809008.1"/>
    </source>
</evidence>
<feature type="transmembrane region" description="Helical" evidence="6">
    <location>
        <begin position="233"/>
        <end position="252"/>
    </location>
</feature>
<dbReference type="Proteomes" id="UP000719412">
    <property type="component" value="Unassembled WGS sequence"/>
</dbReference>
<reference evidence="7" key="1">
    <citation type="journal article" date="2020" name="J Insects Food Feed">
        <title>The yellow mealworm (Tenebrio molitor) genome: a resource for the emerging insects as food and feed industry.</title>
        <authorList>
            <person name="Eriksson T."/>
            <person name="Andere A."/>
            <person name="Kelstrup H."/>
            <person name="Emery V."/>
            <person name="Picard C."/>
        </authorList>
    </citation>
    <scope>NUCLEOTIDE SEQUENCE</scope>
    <source>
        <strain evidence="7">Stoneville</strain>
        <tissue evidence="7">Whole head</tissue>
    </source>
</reference>
<keyword evidence="6" id="KW-0807">Transducer</keyword>
<comment type="caution">
    <text evidence="6">Lacks conserved residue(s) required for the propagation of feature annotation.</text>
</comment>
<feature type="transmembrane region" description="Helical" evidence="6">
    <location>
        <begin position="134"/>
        <end position="152"/>
    </location>
</feature>
<evidence type="ECO:0000256" key="5">
    <source>
        <dbReference type="ARBA" id="ARBA00023136"/>
    </source>
</evidence>
<comment type="function">
    <text evidence="6">Gustatory receptor which mediates acceptance or avoidance behavior, depending on its substrates.</text>
</comment>
<keyword evidence="5 6" id="KW-0472">Membrane</keyword>
<proteinExistence type="inferred from homology"/>
<comment type="caution">
    <text evidence="7">The sequence shown here is derived from an EMBL/GenBank/DDBJ whole genome shotgun (WGS) entry which is preliminary data.</text>
</comment>
<keyword evidence="3 6" id="KW-0812">Transmembrane</keyword>
<keyword evidence="4 6" id="KW-1133">Transmembrane helix</keyword>
<evidence type="ECO:0000313" key="8">
    <source>
        <dbReference type="Proteomes" id="UP000719412"/>
    </source>
</evidence>
<keyword evidence="8" id="KW-1185">Reference proteome</keyword>
<dbReference type="InterPro" id="IPR013604">
    <property type="entry name" value="7TM_chemorcpt"/>
</dbReference>
<evidence type="ECO:0000256" key="4">
    <source>
        <dbReference type="ARBA" id="ARBA00022989"/>
    </source>
</evidence>
<protein>
    <recommendedName>
        <fullName evidence="6">Gustatory receptor</fullName>
    </recommendedName>
</protein>
<evidence type="ECO:0000256" key="6">
    <source>
        <dbReference type="RuleBase" id="RU363108"/>
    </source>
</evidence>
<dbReference type="GO" id="GO:0005886">
    <property type="term" value="C:plasma membrane"/>
    <property type="evidence" value="ECO:0007669"/>
    <property type="project" value="UniProtKB-SubCell"/>
</dbReference>
<organism evidence="7 8">
    <name type="scientific">Tenebrio molitor</name>
    <name type="common">Yellow mealworm beetle</name>
    <dbReference type="NCBI Taxonomy" id="7067"/>
    <lineage>
        <taxon>Eukaryota</taxon>
        <taxon>Metazoa</taxon>
        <taxon>Ecdysozoa</taxon>
        <taxon>Arthropoda</taxon>
        <taxon>Hexapoda</taxon>
        <taxon>Insecta</taxon>
        <taxon>Pterygota</taxon>
        <taxon>Neoptera</taxon>
        <taxon>Endopterygota</taxon>
        <taxon>Coleoptera</taxon>
        <taxon>Polyphaga</taxon>
        <taxon>Cucujiformia</taxon>
        <taxon>Tenebrionidae</taxon>
        <taxon>Tenebrio</taxon>
    </lineage>
</organism>
<sequence>MSSRKNILSTLKPCFYANFLVGNAPFKFLTKCQIRVIYLKNYYIAFNIIDVVLVVYLLYAQYALISQENLSTLMTTVIITSHSAFSVVHFLQNSILNRFQRFTIMKLCEKLFAIDKQLDDLQIRINYSALMWKSIRFGTTGFTGMTIYFVFLDRMYNRRITGNYIVYYATIRHAFMSCLFLTCLQIITEFLDKLNENLAKQETSRSLVTKSSRIFADLSEAVKLTNRIYDYQILFSFAMTFVLMTLKLYNIIRIVSLEGEIESNAALSLLIMLSEKLILGYTSYRCMHKVISLICYRYCVIFRSRFVLFCREKSAT</sequence>
<dbReference type="EMBL" id="JABDTM020028396">
    <property type="protein sequence ID" value="KAH0809008.1"/>
    <property type="molecule type" value="Genomic_DNA"/>
</dbReference>
<reference evidence="7" key="2">
    <citation type="submission" date="2021-08" db="EMBL/GenBank/DDBJ databases">
        <authorList>
            <person name="Eriksson T."/>
        </authorList>
    </citation>
    <scope>NUCLEOTIDE SEQUENCE</scope>
    <source>
        <strain evidence="7">Stoneville</strain>
        <tissue evidence="7">Whole head</tissue>
    </source>
</reference>
<dbReference type="GO" id="GO:0050909">
    <property type="term" value="P:sensory perception of taste"/>
    <property type="evidence" value="ECO:0007669"/>
    <property type="project" value="InterPro"/>
</dbReference>
<gene>
    <name evidence="7" type="ORF">GEV33_013777</name>
</gene>
<evidence type="ECO:0000256" key="3">
    <source>
        <dbReference type="ARBA" id="ARBA00022692"/>
    </source>
</evidence>
<name>A0A8J6H6L0_TENMO</name>
<keyword evidence="2 6" id="KW-1003">Cell membrane</keyword>
<accession>A0A8J6H6L0</accession>